<proteinExistence type="predicted"/>
<dbReference type="AlphaFoldDB" id="A0A0E9VQP7"/>
<sequence>MLACREPLSSAPESLLYKIPSFFGTPHPISY</sequence>
<reference evidence="1" key="2">
    <citation type="journal article" date="2015" name="Fish Shellfish Immunol.">
        <title>Early steps in the European eel (Anguilla anguilla)-Vibrio vulnificus interaction in the gills: Role of the RtxA13 toxin.</title>
        <authorList>
            <person name="Callol A."/>
            <person name="Pajuelo D."/>
            <person name="Ebbesson L."/>
            <person name="Teles M."/>
            <person name="MacKenzie S."/>
            <person name="Amaro C."/>
        </authorList>
    </citation>
    <scope>NUCLEOTIDE SEQUENCE</scope>
</reference>
<accession>A0A0E9VQP7</accession>
<dbReference type="EMBL" id="GBXM01028153">
    <property type="protein sequence ID" value="JAH80424.1"/>
    <property type="molecule type" value="Transcribed_RNA"/>
</dbReference>
<evidence type="ECO:0000313" key="1">
    <source>
        <dbReference type="EMBL" id="JAH80424.1"/>
    </source>
</evidence>
<name>A0A0E9VQP7_ANGAN</name>
<protein>
    <submittedName>
        <fullName evidence="1">Uncharacterized protein</fullName>
    </submittedName>
</protein>
<organism evidence="1">
    <name type="scientific">Anguilla anguilla</name>
    <name type="common">European freshwater eel</name>
    <name type="synonym">Muraena anguilla</name>
    <dbReference type="NCBI Taxonomy" id="7936"/>
    <lineage>
        <taxon>Eukaryota</taxon>
        <taxon>Metazoa</taxon>
        <taxon>Chordata</taxon>
        <taxon>Craniata</taxon>
        <taxon>Vertebrata</taxon>
        <taxon>Euteleostomi</taxon>
        <taxon>Actinopterygii</taxon>
        <taxon>Neopterygii</taxon>
        <taxon>Teleostei</taxon>
        <taxon>Anguilliformes</taxon>
        <taxon>Anguillidae</taxon>
        <taxon>Anguilla</taxon>
    </lineage>
</organism>
<reference evidence="1" key="1">
    <citation type="submission" date="2014-11" db="EMBL/GenBank/DDBJ databases">
        <authorList>
            <person name="Amaro Gonzalez C."/>
        </authorList>
    </citation>
    <scope>NUCLEOTIDE SEQUENCE</scope>
</reference>